<dbReference type="InterPro" id="IPR012318">
    <property type="entry name" value="HTH_CRP"/>
</dbReference>
<dbReference type="CDD" id="cd00038">
    <property type="entry name" value="CAP_ED"/>
    <property type="match status" value="1"/>
</dbReference>
<dbReference type="InterPro" id="IPR014710">
    <property type="entry name" value="RmlC-like_jellyroll"/>
</dbReference>
<protein>
    <submittedName>
        <fullName evidence="5">Crp/Fnr family transcriptional regulator</fullName>
    </submittedName>
</protein>
<dbReference type="PANTHER" id="PTHR24567:SF26">
    <property type="entry name" value="REGULATORY PROTEIN YEIL"/>
    <property type="match status" value="1"/>
</dbReference>
<dbReference type="Pfam" id="PF13545">
    <property type="entry name" value="HTH_Crp_2"/>
    <property type="match status" value="1"/>
</dbReference>
<dbReference type="SUPFAM" id="SSF46785">
    <property type="entry name" value="Winged helix' DNA-binding domain"/>
    <property type="match status" value="1"/>
</dbReference>
<sequence>MSEEIRNLLEGLPFWKYLKKEEKRQLEEASREVHYPAGAGVYSGAGECLGAIYILNGIFRTYLLSDEGKEVTMFRLRQGDTCILSASCVLPAITFDVEIEAQTEVDAVLIPARVLVSLTRDNIYVENYVYKEAAKRFSDVVEALQQMMFLSLTQRIAAFLLDESAKTHSPVIAMTQEDLAKQIGSAREAVSRILKQMVKKGYVSLSRGEVKIENKEELYRLL</sequence>
<accession>A0A9D1TDY3</accession>
<dbReference type="InterPro" id="IPR050397">
    <property type="entry name" value="Env_Response_Regulators"/>
</dbReference>
<dbReference type="Proteomes" id="UP000886814">
    <property type="component" value="Unassembled WGS sequence"/>
</dbReference>
<evidence type="ECO:0000259" key="4">
    <source>
        <dbReference type="PROSITE" id="PS51063"/>
    </source>
</evidence>
<organism evidence="5 6">
    <name type="scientific">Candidatus Blautia stercorigallinarum</name>
    <dbReference type="NCBI Taxonomy" id="2838501"/>
    <lineage>
        <taxon>Bacteria</taxon>
        <taxon>Bacillati</taxon>
        <taxon>Bacillota</taxon>
        <taxon>Clostridia</taxon>
        <taxon>Lachnospirales</taxon>
        <taxon>Lachnospiraceae</taxon>
        <taxon>Blautia</taxon>
    </lineage>
</organism>
<dbReference type="GO" id="GO:0003677">
    <property type="term" value="F:DNA binding"/>
    <property type="evidence" value="ECO:0007669"/>
    <property type="project" value="UniProtKB-KW"/>
</dbReference>
<reference evidence="5" key="2">
    <citation type="submission" date="2021-04" db="EMBL/GenBank/DDBJ databases">
        <authorList>
            <person name="Gilroy R."/>
        </authorList>
    </citation>
    <scope>NUCLEOTIDE SEQUENCE</scope>
    <source>
        <strain evidence="5">CHK195-9823</strain>
    </source>
</reference>
<keyword evidence="2" id="KW-0238">DNA-binding</keyword>
<evidence type="ECO:0000256" key="2">
    <source>
        <dbReference type="ARBA" id="ARBA00023125"/>
    </source>
</evidence>
<dbReference type="GO" id="GO:0003700">
    <property type="term" value="F:DNA-binding transcription factor activity"/>
    <property type="evidence" value="ECO:0007669"/>
    <property type="project" value="TreeGrafter"/>
</dbReference>
<keyword evidence="1" id="KW-0805">Transcription regulation</keyword>
<keyword evidence="3" id="KW-0804">Transcription</keyword>
<dbReference type="PANTHER" id="PTHR24567">
    <property type="entry name" value="CRP FAMILY TRANSCRIPTIONAL REGULATORY PROTEIN"/>
    <property type="match status" value="1"/>
</dbReference>
<dbReference type="InterPro" id="IPR036388">
    <property type="entry name" value="WH-like_DNA-bd_sf"/>
</dbReference>
<dbReference type="GO" id="GO:0005829">
    <property type="term" value="C:cytosol"/>
    <property type="evidence" value="ECO:0007669"/>
    <property type="project" value="TreeGrafter"/>
</dbReference>
<dbReference type="SUPFAM" id="SSF51206">
    <property type="entry name" value="cAMP-binding domain-like"/>
    <property type="match status" value="1"/>
</dbReference>
<dbReference type="CDD" id="cd00092">
    <property type="entry name" value="HTH_CRP"/>
    <property type="match status" value="1"/>
</dbReference>
<evidence type="ECO:0000256" key="3">
    <source>
        <dbReference type="ARBA" id="ARBA00023163"/>
    </source>
</evidence>
<evidence type="ECO:0000256" key="1">
    <source>
        <dbReference type="ARBA" id="ARBA00023015"/>
    </source>
</evidence>
<dbReference type="InterPro" id="IPR036390">
    <property type="entry name" value="WH_DNA-bd_sf"/>
</dbReference>
<dbReference type="PROSITE" id="PS51063">
    <property type="entry name" value="HTH_CRP_2"/>
    <property type="match status" value="1"/>
</dbReference>
<dbReference type="AlphaFoldDB" id="A0A9D1TDY3"/>
<comment type="caution">
    <text evidence="5">The sequence shown here is derived from an EMBL/GenBank/DDBJ whole genome shotgun (WGS) entry which is preliminary data.</text>
</comment>
<dbReference type="SMART" id="SM00419">
    <property type="entry name" value="HTH_CRP"/>
    <property type="match status" value="1"/>
</dbReference>
<reference evidence="5" key="1">
    <citation type="journal article" date="2021" name="PeerJ">
        <title>Extensive microbial diversity within the chicken gut microbiome revealed by metagenomics and culture.</title>
        <authorList>
            <person name="Gilroy R."/>
            <person name="Ravi A."/>
            <person name="Getino M."/>
            <person name="Pursley I."/>
            <person name="Horton D.L."/>
            <person name="Alikhan N.F."/>
            <person name="Baker D."/>
            <person name="Gharbi K."/>
            <person name="Hall N."/>
            <person name="Watson M."/>
            <person name="Adriaenssens E.M."/>
            <person name="Foster-Nyarko E."/>
            <person name="Jarju S."/>
            <person name="Secka A."/>
            <person name="Antonio M."/>
            <person name="Oren A."/>
            <person name="Chaudhuri R.R."/>
            <person name="La Ragione R."/>
            <person name="Hildebrand F."/>
            <person name="Pallen M.J."/>
        </authorList>
    </citation>
    <scope>NUCLEOTIDE SEQUENCE</scope>
    <source>
        <strain evidence="5">CHK195-9823</strain>
    </source>
</reference>
<evidence type="ECO:0000313" key="6">
    <source>
        <dbReference type="Proteomes" id="UP000886814"/>
    </source>
</evidence>
<gene>
    <name evidence="5" type="ORF">H9747_01005</name>
</gene>
<feature type="domain" description="HTH crp-type" evidence="4">
    <location>
        <begin position="150"/>
        <end position="216"/>
    </location>
</feature>
<dbReference type="Gene3D" id="1.10.10.10">
    <property type="entry name" value="Winged helix-like DNA-binding domain superfamily/Winged helix DNA-binding domain"/>
    <property type="match status" value="1"/>
</dbReference>
<dbReference type="InterPro" id="IPR018490">
    <property type="entry name" value="cNMP-bd_dom_sf"/>
</dbReference>
<dbReference type="EMBL" id="DXIQ01000006">
    <property type="protein sequence ID" value="HIV37573.1"/>
    <property type="molecule type" value="Genomic_DNA"/>
</dbReference>
<dbReference type="Gene3D" id="2.60.120.10">
    <property type="entry name" value="Jelly Rolls"/>
    <property type="match status" value="1"/>
</dbReference>
<proteinExistence type="predicted"/>
<name>A0A9D1TDY3_9FIRM</name>
<evidence type="ECO:0000313" key="5">
    <source>
        <dbReference type="EMBL" id="HIV37573.1"/>
    </source>
</evidence>
<dbReference type="InterPro" id="IPR000595">
    <property type="entry name" value="cNMP-bd_dom"/>
</dbReference>